<dbReference type="Proteomes" id="UP001595839">
    <property type="component" value="Unassembled WGS sequence"/>
</dbReference>
<keyword evidence="3" id="KW-1185">Reference proteome</keyword>
<gene>
    <name evidence="2" type="ORF">ACFPIH_42350</name>
</gene>
<comment type="caution">
    <text evidence="2">The sequence shown here is derived from an EMBL/GenBank/DDBJ whole genome shotgun (WGS) entry which is preliminary data.</text>
</comment>
<organism evidence="2 3">
    <name type="scientific">Streptomyces vulcanius</name>
    <dbReference type="NCBI Taxonomy" id="1441876"/>
    <lineage>
        <taxon>Bacteria</taxon>
        <taxon>Bacillati</taxon>
        <taxon>Actinomycetota</taxon>
        <taxon>Actinomycetes</taxon>
        <taxon>Kitasatosporales</taxon>
        <taxon>Streptomycetaceae</taxon>
        <taxon>Streptomyces</taxon>
    </lineage>
</organism>
<evidence type="ECO:0000313" key="2">
    <source>
        <dbReference type="EMBL" id="MFC4506021.1"/>
    </source>
</evidence>
<protein>
    <submittedName>
        <fullName evidence="2">Uncharacterized protein</fullName>
    </submittedName>
</protein>
<reference evidence="3" key="1">
    <citation type="journal article" date="2019" name="Int. J. Syst. Evol. Microbiol.">
        <title>The Global Catalogue of Microorganisms (GCM) 10K type strain sequencing project: providing services to taxonomists for standard genome sequencing and annotation.</title>
        <authorList>
            <consortium name="The Broad Institute Genomics Platform"/>
            <consortium name="The Broad Institute Genome Sequencing Center for Infectious Disease"/>
            <person name="Wu L."/>
            <person name="Ma J."/>
        </authorList>
    </citation>
    <scope>NUCLEOTIDE SEQUENCE [LARGE SCALE GENOMIC DNA]</scope>
    <source>
        <strain evidence="3">CGMCC 4.7177</strain>
    </source>
</reference>
<name>A0ABV9B8Z3_9ACTN</name>
<proteinExistence type="predicted"/>
<dbReference type="RefSeq" id="WP_381183386.1">
    <property type="nucleotide sequence ID" value="NZ_JBHSFK010000039.1"/>
</dbReference>
<evidence type="ECO:0000256" key="1">
    <source>
        <dbReference type="SAM" id="MobiDB-lite"/>
    </source>
</evidence>
<accession>A0ABV9B8Z3</accession>
<feature type="region of interest" description="Disordered" evidence="1">
    <location>
        <begin position="1"/>
        <end position="40"/>
    </location>
</feature>
<evidence type="ECO:0000313" key="3">
    <source>
        <dbReference type="Proteomes" id="UP001595839"/>
    </source>
</evidence>
<dbReference type="EMBL" id="JBHSFK010000039">
    <property type="protein sequence ID" value="MFC4506021.1"/>
    <property type="molecule type" value="Genomic_DNA"/>
</dbReference>
<sequence>MPEDPAGVVQGLAQPRSRDERLARAPAPEPRPGPETLSSDDLWEGWTDRLLFDTVAALMPGARAVLRRLVELGGTASYDDIREHFIDHPGTPIPQGKIGGVRIGPDNRTDALELDDRVRVHQIDPAIVEGRKRAFALADARPDLLRQKPAARAVSMARIPDPSG</sequence>